<protein>
    <submittedName>
        <fullName evidence="1">Uncharacterized protein</fullName>
    </submittedName>
</protein>
<proteinExistence type="predicted"/>
<comment type="caution">
    <text evidence="1">The sequence shown here is derived from an EMBL/GenBank/DDBJ whole genome shotgun (WGS) entry which is preliminary data.</text>
</comment>
<accession>A0A0P6AUM1</accession>
<dbReference type="AlphaFoldDB" id="A0A0P6AUM1"/>
<name>A0A0P6AUM1_9CRUS</name>
<evidence type="ECO:0000313" key="2">
    <source>
        <dbReference type="Proteomes" id="UP000076858"/>
    </source>
</evidence>
<gene>
    <name evidence="1" type="ORF">APZ42_013156</name>
</gene>
<dbReference type="Proteomes" id="UP000076858">
    <property type="component" value="Unassembled WGS sequence"/>
</dbReference>
<organism evidence="1 2">
    <name type="scientific">Daphnia magna</name>
    <dbReference type="NCBI Taxonomy" id="35525"/>
    <lineage>
        <taxon>Eukaryota</taxon>
        <taxon>Metazoa</taxon>
        <taxon>Ecdysozoa</taxon>
        <taxon>Arthropoda</taxon>
        <taxon>Crustacea</taxon>
        <taxon>Branchiopoda</taxon>
        <taxon>Diplostraca</taxon>
        <taxon>Cladocera</taxon>
        <taxon>Anomopoda</taxon>
        <taxon>Daphniidae</taxon>
        <taxon>Daphnia</taxon>
    </lineage>
</organism>
<keyword evidence="2" id="KW-1185">Reference proteome</keyword>
<evidence type="ECO:0000313" key="1">
    <source>
        <dbReference type="EMBL" id="KZS20161.1"/>
    </source>
</evidence>
<sequence>MNYIVLRITRHNCSSYSIMMHFIYSCLQLSGNVLLISDKFQFFLNLNFFLCISLQCRLHLCNCK</sequence>
<dbReference type="PROSITE" id="PS51257">
    <property type="entry name" value="PROKAR_LIPOPROTEIN"/>
    <property type="match status" value="1"/>
</dbReference>
<reference evidence="1 2" key="1">
    <citation type="submission" date="2016-03" db="EMBL/GenBank/DDBJ databases">
        <title>EvidentialGene: Evidence-directed Construction of Genes on Genomes.</title>
        <authorList>
            <person name="Gilbert D.G."/>
            <person name="Choi J.-H."/>
            <person name="Mockaitis K."/>
            <person name="Colbourne J."/>
            <person name="Pfrender M."/>
        </authorList>
    </citation>
    <scope>NUCLEOTIDE SEQUENCE [LARGE SCALE GENOMIC DNA]</scope>
    <source>
        <strain evidence="1 2">Xinb3</strain>
        <tissue evidence="1">Complete organism</tissue>
    </source>
</reference>
<dbReference type="EMBL" id="LRGB01000243">
    <property type="protein sequence ID" value="KZS20161.1"/>
    <property type="molecule type" value="Genomic_DNA"/>
</dbReference>